<feature type="region of interest" description="Disordered" evidence="2">
    <location>
        <begin position="846"/>
        <end position="873"/>
    </location>
</feature>
<feature type="region of interest" description="Disordered" evidence="2">
    <location>
        <begin position="254"/>
        <end position="290"/>
    </location>
</feature>
<dbReference type="PANTHER" id="PTHR34439">
    <property type="entry name" value="CENTROBIN"/>
    <property type="match status" value="1"/>
</dbReference>
<feature type="coiled-coil region" evidence="1">
    <location>
        <begin position="719"/>
        <end position="746"/>
    </location>
</feature>
<dbReference type="PANTHER" id="PTHR34439:SF1">
    <property type="entry name" value="CENTROBIN"/>
    <property type="match status" value="1"/>
</dbReference>
<reference evidence="3 4" key="1">
    <citation type="submission" date="2024-05" db="EMBL/GenBank/DDBJ databases">
        <title>Genetic variation in Jamaican populations of the coffee berry borer (Hypothenemus hampei).</title>
        <authorList>
            <person name="Errbii M."/>
            <person name="Myrie A."/>
        </authorList>
    </citation>
    <scope>NUCLEOTIDE SEQUENCE [LARGE SCALE GENOMIC DNA]</scope>
    <source>
        <strain evidence="3">JA-Hopewell-2020-01-JO</strain>
        <tissue evidence="3">Whole body</tissue>
    </source>
</reference>
<sequence>MPINIFGGHVHSEPEPPYYDIVDNLIQQVSNLQNRIESIESVSDTSLCSYPSNLPEPVKLARTMNSKFASTKRFYSHDDLYRPTSTQTTPQKFNDKLQLSSLPNSPNVVRFHVKKNNVKFNTPQKQSFNEQTEIPPVQDVNTFFTNAKTIPKNHAVRNLQNSFNDMNDNHKLKEFNYRNEFSTRPSQCDRDVQQTIQALNKQSEKLTTNKKENFECLDKVNTWQCGEDVNSVPDYNFGIRERLHKPKEITANFQSNKIPPNFQQSSTTTDFTSTNTSLDKSSDSSSDSTQLTAYSRANKYNLLTRHNQDQILKNTAGNVPDATEHERNELLHSPLHDNALSVLNKHKQLSQSQNLMKEERLYKQRGINTLTDNLGLMNLADIWSSSYISQSPSKLTQKVKEEKLRRQHCEQLIKELQIRNLELQEKIAVALKVDESKNQTLEQFREAVDSVSFKLKKLNEEKALWDHELSRLKNQYTVELESAQQKVTYYEKEASRCLNAAQENKDKLASLEKRCSELEVELQQLETRFQEVQDNYDKEVCKNKTLAEILSQKEIELKENKSVLNNAREEISHSRKAVEICQTEFTALKNECALLQTELKNEKSIIASLNEEKIKFTKEIHSYKQKEKTLRDALEQSKVKLENTKMELRNFYQGQLEIIVENKRKEMQTQLDQERQNGLDEIKRKELSMAKTAANHIKEISEKCALETRLLEQKHQEETRLYQMQLSQKEKEIENLQSKLAALPEKRVEIAKQLQKVMENQWNEALKMIGDSSPSMNSEQNLLNSNRFISKPLRSTEDMVDFRHETKREIQFENVSDFEETPISSRGHNKQSESEVQKYINMLLNRQPGNPVLQQPQPPKNQQNQPKPSWNSGVRMYFPFVT</sequence>
<name>A0ABD1EYJ7_HYPHA</name>
<evidence type="ECO:0000256" key="1">
    <source>
        <dbReference type="SAM" id="Coils"/>
    </source>
</evidence>
<dbReference type="InterPro" id="IPR038923">
    <property type="entry name" value="Centrobin"/>
</dbReference>
<protein>
    <recommendedName>
        <fullName evidence="5">Centrobin</fullName>
    </recommendedName>
</protein>
<keyword evidence="4" id="KW-1185">Reference proteome</keyword>
<comment type="caution">
    <text evidence="3">The sequence shown here is derived from an EMBL/GenBank/DDBJ whole genome shotgun (WGS) entry which is preliminary data.</text>
</comment>
<feature type="compositionally biased region" description="Low complexity" evidence="2">
    <location>
        <begin position="261"/>
        <end position="289"/>
    </location>
</feature>
<feature type="coiled-coil region" evidence="1">
    <location>
        <begin position="399"/>
        <end position="647"/>
    </location>
</feature>
<accession>A0ABD1EYJ7</accession>
<gene>
    <name evidence="3" type="ORF">ABEB36_005535</name>
</gene>
<evidence type="ECO:0000256" key="2">
    <source>
        <dbReference type="SAM" id="MobiDB-lite"/>
    </source>
</evidence>
<dbReference type="EMBL" id="JBDJPC010000004">
    <property type="protein sequence ID" value="KAL1506110.1"/>
    <property type="molecule type" value="Genomic_DNA"/>
</dbReference>
<dbReference type="Proteomes" id="UP001566132">
    <property type="component" value="Unassembled WGS sequence"/>
</dbReference>
<organism evidence="3 4">
    <name type="scientific">Hypothenemus hampei</name>
    <name type="common">Coffee berry borer</name>
    <dbReference type="NCBI Taxonomy" id="57062"/>
    <lineage>
        <taxon>Eukaryota</taxon>
        <taxon>Metazoa</taxon>
        <taxon>Ecdysozoa</taxon>
        <taxon>Arthropoda</taxon>
        <taxon>Hexapoda</taxon>
        <taxon>Insecta</taxon>
        <taxon>Pterygota</taxon>
        <taxon>Neoptera</taxon>
        <taxon>Endopterygota</taxon>
        <taxon>Coleoptera</taxon>
        <taxon>Polyphaga</taxon>
        <taxon>Cucujiformia</taxon>
        <taxon>Curculionidae</taxon>
        <taxon>Scolytinae</taxon>
        <taxon>Hypothenemus</taxon>
    </lineage>
</organism>
<evidence type="ECO:0000313" key="3">
    <source>
        <dbReference type="EMBL" id="KAL1506110.1"/>
    </source>
</evidence>
<proteinExistence type="predicted"/>
<keyword evidence="1" id="KW-0175">Coiled coil</keyword>
<evidence type="ECO:0000313" key="4">
    <source>
        <dbReference type="Proteomes" id="UP001566132"/>
    </source>
</evidence>
<dbReference type="AlphaFoldDB" id="A0ABD1EYJ7"/>
<evidence type="ECO:0008006" key="5">
    <source>
        <dbReference type="Google" id="ProtNLM"/>
    </source>
</evidence>